<accession>A0ABV0V6X7</accession>
<keyword evidence="3" id="KW-1185">Reference proteome</keyword>
<organism evidence="2 3">
    <name type="scientific">Ilyodon furcidens</name>
    <name type="common">goldbreast splitfin</name>
    <dbReference type="NCBI Taxonomy" id="33524"/>
    <lineage>
        <taxon>Eukaryota</taxon>
        <taxon>Metazoa</taxon>
        <taxon>Chordata</taxon>
        <taxon>Craniata</taxon>
        <taxon>Vertebrata</taxon>
        <taxon>Euteleostomi</taxon>
        <taxon>Actinopterygii</taxon>
        <taxon>Neopterygii</taxon>
        <taxon>Teleostei</taxon>
        <taxon>Neoteleostei</taxon>
        <taxon>Acanthomorphata</taxon>
        <taxon>Ovalentaria</taxon>
        <taxon>Atherinomorphae</taxon>
        <taxon>Cyprinodontiformes</taxon>
        <taxon>Goodeidae</taxon>
        <taxon>Ilyodon</taxon>
    </lineage>
</organism>
<dbReference type="Proteomes" id="UP001482620">
    <property type="component" value="Unassembled WGS sequence"/>
</dbReference>
<comment type="caution">
    <text evidence="2">The sequence shown here is derived from an EMBL/GenBank/DDBJ whole genome shotgun (WGS) entry which is preliminary data.</text>
</comment>
<feature type="compositionally biased region" description="Basic and acidic residues" evidence="1">
    <location>
        <begin position="75"/>
        <end position="97"/>
    </location>
</feature>
<sequence>MQTRFWMRLFKNNLQLYLKGFQKGKNESTAGTNMSNPKTYMCTHCRNEANTEQSPGVASGQNRVTINNNYNKEPAGNKEHRPIHIQQDVRGEQRTDNQKTQNRCGKETGRPNGQVEQINQ</sequence>
<proteinExistence type="predicted"/>
<name>A0ABV0V6X7_9TELE</name>
<gene>
    <name evidence="2" type="ORF">ILYODFUR_021327</name>
</gene>
<protein>
    <submittedName>
        <fullName evidence="2">Uncharacterized protein</fullName>
    </submittedName>
</protein>
<reference evidence="2 3" key="1">
    <citation type="submission" date="2021-06" db="EMBL/GenBank/DDBJ databases">
        <authorList>
            <person name="Palmer J.M."/>
        </authorList>
    </citation>
    <scope>NUCLEOTIDE SEQUENCE [LARGE SCALE GENOMIC DNA]</scope>
    <source>
        <strain evidence="3">if_2019</strain>
        <tissue evidence="2">Muscle</tissue>
    </source>
</reference>
<dbReference type="EMBL" id="JAHRIQ010094949">
    <property type="protein sequence ID" value="MEQ2252395.1"/>
    <property type="molecule type" value="Genomic_DNA"/>
</dbReference>
<evidence type="ECO:0000313" key="3">
    <source>
        <dbReference type="Proteomes" id="UP001482620"/>
    </source>
</evidence>
<evidence type="ECO:0000256" key="1">
    <source>
        <dbReference type="SAM" id="MobiDB-lite"/>
    </source>
</evidence>
<evidence type="ECO:0000313" key="2">
    <source>
        <dbReference type="EMBL" id="MEQ2252395.1"/>
    </source>
</evidence>
<feature type="region of interest" description="Disordered" evidence="1">
    <location>
        <begin position="51"/>
        <end position="120"/>
    </location>
</feature>
<feature type="compositionally biased region" description="Polar residues" evidence="1">
    <location>
        <begin position="51"/>
        <end position="71"/>
    </location>
</feature>